<evidence type="ECO:0000313" key="3">
    <source>
        <dbReference type="Proteomes" id="UP000007266"/>
    </source>
</evidence>
<dbReference type="Proteomes" id="UP000007266">
    <property type="component" value="Linkage group 8"/>
</dbReference>
<feature type="compositionally biased region" description="Basic and acidic residues" evidence="1">
    <location>
        <begin position="193"/>
        <end position="222"/>
    </location>
</feature>
<feature type="region of interest" description="Disordered" evidence="1">
    <location>
        <begin position="188"/>
        <end position="232"/>
    </location>
</feature>
<proteinExistence type="predicted"/>
<name>D6WWS4_TRICA</name>
<accession>D6WWS4</accession>
<dbReference type="InParanoid" id="D6WWS4"/>
<gene>
    <name evidence="2" type="primary">AUGUSTUS-3.0.2_06430</name>
    <name evidence="2" type="ORF">TcasGA2_TC006430</name>
</gene>
<reference evidence="2 3" key="1">
    <citation type="journal article" date="2008" name="Nature">
        <title>The genome of the model beetle and pest Tribolium castaneum.</title>
        <authorList>
            <consortium name="Tribolium Genome Sequencing Consortium"/>
            <person name="Richards S."/>
            <person name="Gibbs R.A."/>
            <person name="Weinstock G.M."/>
            <person name="Brown S.J."/>
            <person name="Denell R."/>
            <person name="Beeman R.W."/>
            <person name="Gibbs R."/>
            <person name="Beeman R.W."/>
            <person name="Brown S.J."/>
            <person name="Bucher G."/>
            <person name="Friedrich M."/>
            <person name="Grimmelikhuijzen C.J."/>
            <person name="Klingler M."/>
            <person name="Lorenzen M."/>
            <person name="Richards S."/>
            <person name="Roth S."/>
            <person name="Schroder R."/>
            <person name="Tautz D."/>
            <person name="Zdobnov E.M."/>
            <person name="Muzny D."/>
            <person name="Gibbs R.A."/>
            <person name="Weinstock G.M."/>
            <person name="Attaway T."/>
            <person name="Bell S."/>
            <person name="Buhay C.J."/>
            <person name="Chandrabose M.N."/>
            <person name="Chavez D."/>
            <person name="Clerk-Blankenburg K.P."/>
            <person name="Cree A."/>
            <person name="Dao M."/>
            <person name="Davis C."/>
            <person name="Chacko J."/>
            <person name="Dinh H."/>
            <person name="Dugan-Rocha S."/>
            <person name="Fowler G."/>
            <person name="Garner T.T."/>
            <person name="Garnes J."/>
            <person name="Gnirke A."/>
            <person name="Hawes A."/>
            <person name="Hernandez J."/>
            <person name="Hines S."/>
            <person name="Holder M."/>
            <person name="Hume J."/>
            <person name="Jhangiani S.N."/>
            <person name="Joshi V."/>
            <person name="Khan Z.M."/>
            <person name="Jackson L."/>
            <person name="Kovar C."/>
            <person name="Kowis A."/>
            <person name="Lee S."/>
            <person name="Lewis L.R."/>
            <person name="Margolis J."/>
            <person name="Morgan M."/>
            <person name="Nazareth L.V."/>
            <person name="Nguyen N."/>
            <person name="Okwuonu G."/>
            <person name="Parker D."/>
            <person name="Richards S."/>
            <person name="Ruiz S.J."/>
            <person name="Santibanez J."/>
            <person name="Savard J."/>
            <person name="Scherer S.E."/>
            <person name="Schneider B."/>
            <person name="Sodergren E."/>
            <person name="Tautz D."/>
            <person name="Vattahil S."/>
            <person name="Villasana D."/>
            <person name="White C.S."/>
            <person name="Wright R."/>
            <person name="Park Y."/>
            <person name="Beeman R.W."/>
            <person name="Lord J."/>
            <person name="Oppert B."/>
            <person name="Lorenzen M."/>
            <person name="Brown S."/>
            <person name="Wang L."/>
            <person name="Savard J."/>
            <person name="Tautz D."/>
            <person name="Richards S."/>
            <person name="Weinstock G."/>
            <person name="Gibbs R.A."/>
            <person name="Liu Y."/>
            <person name="Worley K."/>
            <person name="Weinstock G."/>
            <person name="Elsik C.G."/>
            <person name="Reese J.T."/>
            <person name="Elhaik E."/>
            <person name="Landan G."/>
            <person name="Graur D."/>
            <person name="Arensburger P."/>
            <person name="Atkinson P."/>
            <person name="Beeman R.W."/>
            <person name="Beidler J."/>
            <person name="Brown S.J."/>
            <person name="Demuth J.P."/>
            <person name="Drury D.W."/>
            <person name="Du Y.Z."/>
            <person name="Fujiwara H."/>
            <person name="Lorenzen M."/>
            <person name="Maselli V."/>
            <person name="Osanai M."/>
            <person name="Park Y."/>
            <person name="Robertson H.M."/>
            <person name="Tu Z."/>
            <person name="Wang J.J."/>
            <person name="Wang S."/>
            <person name="Richards S."/>
            <person name="Song H."/>
            <person name="Zhang L."/>
            <person name="Sodergren E."/>
            <person name="Werner D."/>
            <person name="Stanke M."/>
            <person name="Morgenstern B."/>
            <person name="Solovyev V."/>
            <person name="Kosarev P."/>
            <person name="Brown G."/>
            <person name="Chen H.C."/>
            <person name="Ermolaeva O."/>
            <person name="Hlavina W."/>
            <person name="Kapustin Y."/>
            <person name="Kiryutin B."/>
            <person name="Kitts P."/>
            <person name="Maglott D."/>
            <person name="Pruitt K."/>
            <person name="Sapojnikov V."/>
            <person name="Souvorov A."/>
            <person name="Mackey A.J."/>
            <person name="Waterhouse R.M."/>
            <person name="Wyder S."/>
            <person name="Zdobnov E.M."/>
            <person name="Zdobnov E.M."/>
            <person name="Wyder S."/>
            <person name="Kriventseva E.V."/>
            <person name="Kadowaki T."/>
            <person name="Bork P."/>
            <person name="Aranda M."/>
            <person name="Bao R."/>
            <person name="Beermann A."/>
            <person name="Berns N."/>
            <person name="Bolognesi R."/>
            <person name="Bonneton F."/>
            <person name="Bopp D."/>
            <person name="Brown S.J."/>
            <person name="Bucher G."/>
            <person name="Butts T."/>
            <person name="Chaumot A."/>
            <person name="Denell R.E."/>
            <person name="Ferrier D.E."/>
            <person name="Friedrich M."/>
            <person name="Gordon C.M."/>
            <person name="Jindra M."/>
            <person name="Klingler M."/>
            <person name="Lan Q."/>
            <person name="Lattorff H.M."/>
            <person name="Laudet V."/>
            <person name="von Levetsow C."/>
            <person name="Liu Z."/>
            <person name="Lutz R."/>
            <person name="Lynch J.A."/>
            <person name="da Fonseca R.N."/>
            <person name="Posnien N."/>
            <person name="Reuter R."/>
            <person name="Roth S."/>
            <person name="Savard J."/>
            <person name="Schinko J.B."/>
            <person name="Schmitt C."/>
            <person name="Schoppmeier M."/>
            <person name="Schroder R."/>
            <person name="Shippy T.D."/>
            <person name="Simonnet F."/>
            <person name="Marques-Souza H."/>
            <person name="Tautz D."/>
            <person name="Tomoyasu Y."/>
            <person name="Trauner J."/>
            <person name="Van der Zee M."/>
            <person name="Vervoort M."/>
            <person name="Wittkopp N."/>
            <person name="Wimmer E.A."/>
            <person name="Yang X."/>
            <person name="Jones A.K."/>
            <person name="Sattelle D.B."/>
            <person name="Ebert P.R."/>
            <person name="Nelson D."/>
            <person name="Scott J.G."/>
            <person name="Beeman R.W."/>
            <person name="Muthukrishnan S."/>
            <person name="Kramer K.J."/>
            <person name="Arakane Y."/>
            <person name="Beeman R.W."/>
            <person name="Zhu Q."/>
            <person name="Hogenkamp D."/>
            <person name="Dixit R."/>
            <person name="Oppert B."/>
            <person name="Jiang H."/>
            <person name="Zou Z."/>
            <person name="Marshall J."/>
            <person name="Elpidina E."/>
            <person name="Vinokurov K."/>
            <person name="Oppert C."/>
            <person name="Zou Z."/>
            <person name="Evans J."/>
            <person name="Lu Z."/>
            <person name="Zhao P."/>
            <person name="Sumathipala N."/>
            <person name="Altincicek B."/>
            <person name="Vilcinskas A."/>
            <person name="Williams M."/>
            <person name="Hultmark D."/>
            <person name="Hetru C."/>
            <person name="Jiang H."/>
            <person name="Grimmelikhuijzen C.J."/>
            <person name="Hauser F."/>
            <person name="Cazzamali G."/>
            <person name="Williamson M."/>
            <person name="Park Y."/>
            <person name="Li B."/>
            <person name="Tanaka Y."/>
            <person name="Predel R."/>
            <person name="Neupert S."/>
            <person name="Schachtner J."/>
            <person name="Verleyen P."/>
            <person name="Raible F."/>
            <person name="Bork P."/>
            <person name="Friedrich M."/>
            <person name="Walden K.K."/>
            <person name="Robertson H.M."/>
            <person name="Angeli S."/>
            <person name="Foret S."/>
            <person name="Bucher G."/>
            <person name="Schuetz S."/>
            <person name="Maleszka R."/>
            <person name="Wimmer E.A."/>
            <person name="Beeman R.W."/>
            <person name="Lorenzen M."/>
            <person name="Tomoyasu Y."/>
            <person name="Miller S.C."/>
            <person name="Grossmann D."/>
            <person name="Bucher G."/>
        </authorList>
    </citation>
    <scope>NUCLEOTIDE SEQUENCE [LARGE SCALE GENOMIC DNA]</scope>
    <source>
        <strain evidence="2 3">Georgia GA2</strain>
    </source>
</reference>
<protein>
    <submittedName>
        <fullName evidence="2">Uncharacterized protein</fullName>
    </submittedName>
</protein>
<dbReference type="EMBL" id="KQ971361">
    <property type="protein sequence ID" value="EFA08753.1"/>
    <property type="molecule type" value="Genomic_DNA"/>
</dbReference>
<evidence type="ECO:0000256" key="1">
    <source>
        <dbReference type="SAM" id="MobiDB-lite"/>
    </source>
</evidence>
<dbReference type="AlphaFoldDB" id="D6WWS4"/>
<keyword evidence="3" id="KW-1185">Reference proteome</keyword>
<evidence type="ECO:0000313" key="2">
    <source>
        <dbReference type="EMBL" id="EFA08753.1"/>
    </source>
</evidence>
<organism evidence="2 3">
    <name type="scientific">Tribolium castaneum</name>
    <name type="common">Red flour beetle</name>
    <dbReference type="NCBI Taxonomy" id="7070"/>
    <lineage>
        <taxon>Eukaryota</taxon>
        <taxon>Metazoa</taxon>
        <taxon>Ecdysozoa</taxon>
        <taxon>Arthropoda</taxon>
        <taxon>Hexapoda</taxon>
        <taxon>Insecta</taxon>
        <taxon>Pterygota</taxon>
        <taxon>Neoptera</taxon>
        <taxon>Endopterygota</taxon>
        <taxon>Coleoptera</taxon>
        <taxon>Polyphaga</taxon>
        <taxon>Cucujiformia</taxon>
        <taxon>Tenebrionidae</taxon>
        <taxon>Tenebrionidae incertae sedis</taxon>
        <taxon>Tribolium</taxon>
    </lineage>
</organism>
<sequence length="245" mass="28261">MALHRKLKNGATRHSAPTEVDQILVDLKRVLHNLSTVTVRLEKCVSLQNLNESEEEASFQSAEEDVKVNSVSVSKRVNAFQKQNHEDIKTPKLKSFHSLVEPPKPKEIKRQHSVRTEAINQTVVNHNSDKINVKDIKKRFEFNSTTSDSSSDELDETPTELNKVKVNVQSLKQKFEVENRNTATYVTNSMVEVNRRKSMDEKQRQSDNKTDEKRRKSEEKPKAGGTFVEDDRVKRMLKYFQPTVK</sequence>
<reference evidence="2 3" key="2">
    <citation type="journal article" date="2010" name="Nucleic Acids Res.">
        <title>BeetleBase in 2010: revisions to provide comprehensive genomic information for Tribolium castaneum.</title>
        <authorList>
            <person name="Kim H.S."/>
            <person name="Murphy T."/>
            <person name="Xia J."/>
            <person name="Caragea D."/>
            <person name="Park Y."/>
            <person name="Beeman R.W."/>
            <person name="Lorenzen M.D."/>
            <person name="Butcher S."/>
            <person name="Manak J.R."/>
            <person name="Brown S.J."/>
        </authorList>
    </citation>
    <scope>GENOME REANNOTATION</scope>
    <source>
        <strain evidence="2 3">Georgia GA2</strain>
    </source>
</reference>
<dbReference type="HOGENOM" id="CLU_1134816_0_0_1"/>